<dbReference type="EMBL" id="QPKB01000004">
    <property type="protein sequence ID" value="RWR83325.1"/>
    <property type="molecule type" value="Genomic_DNA"/>
</dbReference>
<dbReference type="FunFam" id="3.90.70.10:FF:000332">
    <property type="entry name" value="Cathepsin L1"/>
    <property type="match status" value="1"/>
</dbReference>
<comment type="similarity">
    <text evidence="1">Belongs to the peptidase C1 family.</text>
</comment>
<keyword evidence="6" id="KW-0378">Hydrolase</keyword>
<feature type="region of interest" description="Disordered" evidence="3">
    <location>
        <begin position="1"/>
        <end position="24"/>
    </location>
</feature>
<dbReference type="PRINTS" id="PR00705">
    <property type="entry name" value="PAPAIN"/>
</dbReference>
<dbReference type="SUPFAM" id="SSF54001">
    <property type="entry name" value="Cysteine proteinases"/>
    <property type="match status" value="1"/>
</dbReference>
<protein>
    <submittedName>
        <fullName evidence="6">Senescence-specific cysteine protease SAG39-like protein</fullName>
    </submittedName>
</protein>
<evidence type="ECO:0000313" key="6">
    <source>
        <dbReference type="EMBL" id="RWR83325.1"/>
    </source>
</evidence>
<proteinExistence type="inferred from homology"/>
<evidence type="ECO:0000313" key="7">
    <source>
        <dbReference type="Proteomes" id="UP000283530"/>
    </source>
</evidence>
<keyword evidence="4" id="KW-0812">Transmembrane</keyword>
<dbReference type="InterPro" id="IPR013128">
    <property type="entry name" value="Peptidase_C1A"/>
</dbReference>
<dbReference type="GO" id="GO:0006508">
    <property type="term" value="P:proteolysis"/>
    <property type="evidence" value="ECO:0007669"/>
    <property type="project" value="UniProtKB-KW"/>
</dbReference>
<dbReference type="STRING" id="337451.A0A443NXS0"/>
<evidence type="ECO:0000256" key="4">
    <source>
        <dbReference type="SAM" id="Phobius"/>
    </source>
</evidence>
<keyword evidence="2" id="KW-1015">Disulfide bond</keyword>
<reference evidence="6 7" key="1">
    <citation type="journal article" date="2019" name="Nat. Plants">
        <title>Stout camphor tree genome fills gaps in understanding of flowering plant genome evolution.</title>
        <authorList>
            <person name="Chaw S.M."/>
            <person name="Liu Y.C."/>
            <person name="Wu Y.W."/>
            <person name="Wang H.Y."/>
            <person name="Lin C.I."/>
            <person name="Wu C.S."/>
            <person name="Ke H.M."/>
            <person name="Chang L.Y."/>
            <person name="Hsu C.Y."/>
            <person name="Yang H.T."/>
            <person name="Sudianto E."/>
            <person name="Hsu M.H."/>
            <person name="Wu K.P."/>
            <person name="Wang L.N."/>
            <person name="Leebens-Mack J.H."/>
            <person name="Tsai I.J."/>
        </authorList>
    </citation>
    <scope>NUCLEOTIDE SEQUENCE [LARGE SCALE GENOMIC DNA]</scope>
    <source>
        <strain evidence="7">cv. Chaw 1501</strain>
        <tissue evidence="6">Young leaves</tissue>
    </source>
</reference>
<feature type="transmembrane region" description="Helical" evidence="4">
    <location>
        <begin position="66"/>
        <end position="88"/>
    </location>
</feature>
<name>A0A443NXS0_9MAGN</name>
<accession>A0A443NXS0</accession>
<dbReference type="SMART" id="SM00645">
    <property type="entry name" value="Pept_C1"/>
    <property type="match status" value="1"/>
</dbReference>
<dbReference type="InterPro" id="IPR000668">
    <property type="entry name" value="Peptidase_C1A_C"/>
</dbReference>
<keyword evidence="4" id="KW-1133">Transmembrane helix</keyword>
<dbReference type="InterPro" id="IPR039417">
    <property type="entry name" value="Peptidase_C1A_papain-like"/>
</dbReference>
<dbReference type="CDD" id="cd02248">
    <property type="entry name" value="Peptidase_C1A"/>
    <property type="match status" value="1"/>
</dbReference>
<evidence type="ECO:0000256" key="1">
    <source>
        <dbReference type="ARBA" id="ARBA00008455"/>
    </source>
</evidence>
<keyword evidence="6" id="KW-0645">Protease</keyword>
<dbReference type="OrthoDB" id="10253408at2759"/>
<dbReference type="Pfam" id="PF00112">
    <property type="entry name" value="Peptidase_C1"/>
    <property type="match status" value="1"/>
</dbReference>
<dbReference type="PANTHER" id="PTHR12411">
    <property type="entry name" value="CYSTEINE PROTEASE FAMILY C1-RELATED"/>
    <property type="match status" value="1"/>
</dbReference>
<gene>
    <name evidence="6" type="ORF">CKAN_01207800</name>
</gene>
<dbReference type="Proteomes" id="UP000283530">
    <property type="component" value="Unassembled WGS sequence"/>
</dbReference>
<dbReference type="PROSITE" id="PS00640">
    <property type="entry name" value="THIOL_PROTEASE_ASN"/>
    <property type="match status" value="1"/>
</dbReference>
<sequence>MNSQTKTNEEFRANHNGYRRPSHASVKPTPFMYQNVTQVPPTKDWRNEGAVTDVKHQQPAVSAIQLYVRGLIYILVGCCWAFSAVAAVEGITKLKTGQLISLSEQQLVDCDTAGNNRGCGGGYPDGAFEFIQQNQGLTTEENYPYQAVEGTCNTENENVAQITGYQDVPPTPISVAVDASGQSFQYYSGGIFEGDCGTNLDHAVTLVGYGDADDGTKYWLVKNSWGTEWGEEGYIRMKRGVDAAEGVCGITLVASYPTA</sequence>
<feature type="domain" description="Peptidase C1A papain C-terminal" evidence="5">
    <location>
        <begin position="39"/>
        <end position="258"/>
    </location>
</feature>
<evidence type="ECO:0000256" key="3">
    <source>
        <dbReference type="SAM" id="MobiDB-lite"/>
    </source>
</evidence>
<comment type="caution">
    <text evidence="6">The sequence shown here is derived from an EMBL/GenBank/DDBJ whole genome shotgun (WGS) entry which is preliminary data.</text>
</comment>
<dbReference type="AlphaFoldDB" id="A0A443NXS0"/>
<evidence type="ECO:0000259" key="5">
    <source>
        <dbReference type="SMART" id="SM00645"/>
    </source>
</evidence>
<dbReference type="InterPro" id="IPR025661">
    <property type="entry name" value="Pept_asp_AS"/>
</dbReference>
<keyword evidence="7" id="KW-1185">Reference proteome</keyword>
<keyword evidence="4" id="KW-0472">Membrane</keyword>
<dbReference type="Gene3D" id="3.90.70.10">
    <property type="entry name" value="Cysteine proteinases"/>
    <property type="match status" value="1"/>
</dbReference>
<dbReference type="GO" id="GO:0008234">
    <property type="term" value="F:cysteine-type peptidase activity"/>
    <property type="evidence" value="ECO:0007669"/>
    <property type="project" value="InterPro"/>
</dbReference>
<dbReference type="InterPro" id="IPR025660">
    <property type="entry name" value="Pept_his_AS"/>
</dbReference>
<dbReference type="InterPro" id="IPR038765">
    <property type="entry name" value="Papain-like_cys_pep_sf"/>
</dbReference>
<evidence type="ECO:0000256" key="2">
    <source>
        <dbReference type="ARBA" id="ARBA00023157"/>
    </source>
</evidence>
<dbReference type="PROSITE" id="PS00639">
    <property type="entry name" value="THIOL_PROTEASE_HIS"/>
    <property type="match status" value="1"/>
</dbReference>
<organism evidence="6 7">
    <name type="scientific">Cinnamomum micranthum f. kanehirae</name>
    <dbReference type="NCBI Taxonomy" id="337451"/>
    <lineage>
        <taxon>Eukaryota</taxon>
        <taxon>Viridiplantae</taxon>
        <taxon>Streptophyta</taxon>
        <taxon>Embryophyta</taxon>
        <taxon>Tracheophyta</taxon>
        <taxon>Spermatophyta</taxon>
        <taxon>Magnoliopsida</taxon>
        <taxon>Magnoliidae</taxon>
        <taxon>Laurales</taxon>
        <taxon>Lauraceae</taxon>
        <taxon>Cinnamomum</taxon>
    </lineage>
</organism>